<keyword evidence="2" id="KW-1185">Reference proteome</keyword>
<evidence type="ECO:0000313" key="2">
    <source>
        <dbReference type="Proteomes" id="UP001362999"/>
    </source>
</evidence>
<dbReference type="Proteomes" id="UP001362999">
    <property type="component" value="Unassembled WGS sequence"/>
</dbReference>
<evidence type="ECO:0000313" key="1">
    <source>
        <dbReference type="EMBL" id="KAK7007405.1"/>
    </source>
</evidence>
<gene>
    <name evidence="1" type="ORF">R3P38DRAFT_1669879</name>
</gene>
<organism evidence="1 2">
    <name type="scientific">Favolaschia claudopus</name>
    <dbReference type="NCBI Taxonomy" id="2862362"/>
    <lineage>
        <taxon>Eukaryota</taxon>
        <taxon>Fungi</taxon>
        <taxon>Dikarya</taxon>
        <taxon>Basidiomycota</taxon>
        <taxon>Agaricomycotina</taxon>
        <taxon>Agaricomycetes</taxon>
        <taxon>Agaricomycetidae</taxon>
        <taxon>Agaricales</taxon>
        <taxon>Marasmiineae</taxon>
        <taxon>Mycenaceae</taxon>
        <taxon>Favolaschia</taxon>
    </lineage>
</organism>
<name>A0AAW0ADX0_9AGAR</name>
<reference evidence="1 2" key="1">
    <citation type="journal article" date="2024" name="J Genomics">
        <title>Draft genome sequencing and assembly of Favolaschia claudopus CIRM-BRFM 2984 isolated from oak limbs.</title>
        <authorList>
            <person name="Navarro D."/>
            <person name="Drula E."/>
            <person name="Chaduli D."/>
            <person name="Cazenave R."/>
            <person name="Ahrendt S."/>
            <person name="Wang J."/>
            <person name="Lipzen A."/>
            <person name="Daum C."/>
            <person name="Barry K."/>
            <person name="Grigoriev I.V."/>
            <person name="Favel A."/>
            <person name="Rosso M.N."/>
            <person name="Martin F."/>
        </authorList>
    </citation>
    <scope>NUCLEOTIDE SEQUENCE [LARGE SCALE GENOMIC DNA]</scope>
    <source>
        <strain evidence="1 2">CIRM-BRFM 2984</strain>
    </source>
</reference>
<comment type="caution">
    <text evidence="1">The sequence shown here is derived from an EMBL/GenBank/DDBJ whole genome shotgun (WGS) entry which is preliminary data.</text>
</comment>
<accession>A0AAW0ADX0</accession>
<sequence length="286" mass="31968">MSASLECMHSIRILHSHALHPLPVNAYYISTILLCSAPLGQITASLVSPPLIVFRVHTQHLFLLCCDSSTRPIASSDDDDRNRNRLTRITIYLYPPVSRQAPPFCIAQYRRRYTHHHSTLPLTSISTPSVAHSVAYIHMYYPVPRTIPEPPLLARHLAFLKSSSSLRARPTIEPRVIEIVCALFPYTLPLFPLALRLRLPLARALSLRALCAVSRSSPLPVLADADADASQYPAADRRHLFICSRPASVVECHATGRAEQVIVKGTPFVKASKYCDGHTRKRERCQ</sequence>
<proteinExistence type="predicted"/>
<dbReference type="EMBL" id="JAWWNJ010000071">
    <property type="protein sequence ID" value="KAK7007405.1"/>
    <property type="molecule type" value="Genomic_DNA"/>
</dbReference>
<protein>
    <submittedName>
        <fullName evidence="1">Uncharacterized protein</fullName>
    </submittedName>
</protein>
<dbReference type="AlphaFoldDB" id="A0AAW0ADX0"/>